<dbReference type="GO" id="GO:0005737">
    <property type="term" value="C:cytoplasm"/>
    <property type="evidence" value="ECO:0007669"/>
    <property type="project" value="TreeGrafter"/>
</dbReference>
<dbReference type="AlphaFoldDB" id="A0A6A6QJB8"/>
<feature type="region of interest" description="Disordered" evidence="1">
    <location>
        <begin position="1"/>
        <end position="25"/>
    </location>
</feature>
<proteinExistence type="predicted"/>
<dbReference type="Gene3D" id="3.30.9.10">
    <property type="entry name" value="D-Amino Acid Oxidase, subunit A, domain 2"/>
    <property type="match status" value="1"/>
</dbReference>
<dbReference type="InterPro" id="IPR006076">
    <property type="entry name" value="FAD-dep_OxRdtase"/>
</dbReference>
<dbReference type="PANTHER" id="PTHR13847:SF284">
    <property type="entry name" value="FAD DEPENDENT OXIDOREDUCTASE DOMAIN-CONTAINING PROTEIN"/>
    <property type="match status" value="1"/>
</dbReference>
<dbReference type="SUPFAM" id="SSF51905">
    <property type="entry name" value="FAD/NAD(P)-binding domain"/>
    <property type="match status" value="1"/>
</dbReference>
<evidence type="ECO:0000256" key="1">
    <source>
        <dbReference type="SAM" id="MobiDB-lite"/>
    </source>
</evidence>
<feature type="domain" description="FAD dependent oxidoreductase" evidence="2">
    <location>
        <begin position="41"/>
        <end position="449"/>
    </location>
</feature>
<gene>
    <name evidence="3" type="ORF">BU16DRAFT_529782</name>
</gene>
<dbReference type="Pfam" id="PF01266">
    <property type="entry name" value="DAO"/>
    <property type="match status" value="1"/>
</dbReference>
<name>A0A6A6QJB8_9PEZI</name>
<keyword evidence="4" id="KW-1185">Reference proteome</keyword>
<evidence type="ECO:0000313" key="4">
    <source>
        <dbReference type="Proteomes" id="UP000799750"/>
    </source>
</evidence>
<dbReference type="PANTHER" id="PTHR13847">
    <property type="entry name" value="SARCOSINE DEHYDROGENASE-RELATED"/>
    <property type="match status" value="1"/>
</dbReference>
<evidence type="ECO:0000259" key="2">
    <source>
        <dbReference type="Pfam" id="PF01266"/>
    </source>
</evidence>
<dbReference type="OrthoDB" id="429143at2759"/>
<dbReference type="EMBL" id="MU004194">
    <property type="protein sequence ID" value="KAF2492465.1"/>
    <property type="molecule type" value="Genomic_DNA"/>
</dbReference>
<dbReference type="Proteomes" id="UP000799750">
    <property type="component" value="Unassembled WGS sequence"/>
</dbReference>
<accession>A0A6A6QJB8</accession>
<protein>
    <submittedName>
        <fullName evidence="3">FAD dependent oxidoreductase-like protein</fullName>
    </submittedName>
</protein>
<evidence type="ECO:0000313" key="3">
    <source>
        <dbReference type="EMBL" id="KAF2492465.1"/>
    </source>
</evidence>
<dbReference type="Gene3D" id="3.50.50.60">
    <property type="entry name" value="FAD/NAD(P)-binding domain"/>
    <property type="match status" value="1"/>
</dbReference>
<sequence>MDARARIPVSLPHPNPTPSYWHNPPSPLANHLSGALPSTTDTLIIGSGISGAMVAWNLLSAPSPPSITMLEARTACGGASGRNGGHTKAASYRTYATHASELGKAEALRIARLEHANILATHVFAKEHGIECENALCETVDIVYDRATFEQGVAAVKMIEADVTPEEREDGGVGAYKIWGKEVAMEKFWVAGTNESPAVTGKEEVVGAISYLAGRLSAYKFVVGVLGLCVKKGMGLFTHTPALEIKPVHNAKDEYRWEIRTVRGTVRAKNVVVTTNGYTANLLPEMQGRIVPLRGQITAQRPGPKARLPKLLPTTYSFIYRDGYEYMIPRPVPGSREGQHIVIGGGLGRLPNEGASEFGTCDDSVLNPETSRYLKETCKGYFGEKNWGEEGGSEKERIVQEWTGIMGATTDGVPFVGEMPGKKGMWVSAGFNGHGMVLCLKSAEALTHLISGGTLAAIDWFPKSFLLTEKRIKESVFEGRRDMKL</sequence>
<dbReference type="InterPro" id="IPR036188">
    <property type="entry name" value="FAD/NAD-bd_sf"/>
</dbReference>
<organism evidence="3 4">
    <name type="scientific">Lophium mytilinum</name>
    <dbReference type="NCBI Taxonomy" id="390894"/>
    <lineage>
        <taxon>Eukaryota</taxon>
        <taxon>Fungi</taxon>
        <taxon>Dikarya</taxon>
        <taxon>Ascomycota</taxon>
        <taxon>Pezizomycotina</taxon>
        <taxon>Dothideomycetes</taxon>
        <taxon>Pleosporomycetidae</taxon>
        <taxon>Mytilinidiales</taxon>
        <taxon>Mytilinidiaceae</taxon>
        <taxon>Lophium</taxon>
    </lineage>
</organism>
<reference evidence="3" key="1">
    <citation type="journal article" date="2020" name="Stud. Mycol.">
        <title>101 Dothideomycetes genomes: a test case for predicting lifestyles and emergence of pathogens.</title>
        <authorList>
            <person name="Haridas S."/>
            <person name="Albert R."/>
            <person name="Binder M."/>
            <person name="Bloem J."/>
            <person name="Labutti K."/>
            <person name="Salamov A."/>
            <person name="Andreopoulos B."/>
            <person name="Baker S."/>
            <person name="Barry K."/>
            <person name="Bills G."/>
            <person name="Bluhm B."/>
            <person name="Cannon C."/>
            <person name="Castanera R."/>
            <person name="Culley D."/>
            <person name="Daum C."/>
            <person name="Ezra D."/>
            <person name="Gonzalez J."/>
            <person name="Henrissat B."/>
            <person name="Kuo A."/>
            <person name="Liang C."/>
            <person name="Lipzen A."/>
            <person name="Lutzoni F."/>
            <person name="Magnuson J."/>
            <person name="Mondo S."/>
            <person name="Nolan M."/>
            <person name="Ohm R."/>
            <person name="Pangilinan J."/>
            <person name="Park H.-J."/>
            <person name="Ramirez L."/>
            <person name="Alfaro M."/>
            <person name="Sun H."/>
            <person name="Tritt A."/>
            <person name="Yoshinaga Y."/>
            <person name="Zwiers L.-H."/>
            <person name="Turgeon B."/>
            <person name="Goodwin S."/>
            <person name="Spatafora J."/>
            <person name="Crous P."/>
            <person name="Grigoriev I."/>
        </authorList>
    </citation>
    <scope>NUCLEOTIDE SEQUENCE</scope>
    <source>
        <strain evidence="3">CBS 269.34</strain>
    </source>
</reference>